<sequence length="542" mass="62667">MPQRHALVIGISQYRHGNPLPNVIRDGNEIAQVLKEPDLSNNQWIVTYYPEHYDDRTGYELSTSKEVLCQDLNQKIDEFLIQADGDALIYFGCHGLLIKSNSELSPAQGYIAASDSNISEGNPVNCISFRDLFGKFCIAIERYKLSNLVILMDCCHAGVMADGYFERECLEGDFVTPSNGGKIGILAACRSRERAYEKDGYGVFSKAVLDALMTPHPKTKKVSFNMLVESVIEDLKNSGQTAISKASPGFDFELLHPRTELRRSGQETELFIKTLQKFNYRKVDAVFNDFLEAPRKLGAFWIRGEAESGQHWLLSRLWYYKLSRYITSHRKIIFTIPGISPSIEDIWHKLGSYLPGKNTPNEIRSQLIQNWKTRRTVILVLNEIENLPDEDIKVFLDEFWFKLFDEISQVINSTKDRLIRNELIETPFLLFMVDYGSKDNSSKYLQVDGFYSSFLQQNYNQVNPRNIVELVAENFLEEDLNWIINYQHNLVPYRRNTPPEELRQKLITYYQQENPTPQKILKELCSCCELEWIRDILPTLMK</sequence>
<reference evidence="3" key="1">
    <citation type="submission" date="2022-06" db="EMBL/GenBank/DDBJ databases">
        <title>Genome sequence of Phormidium yuhuli AB48 isolated from an industrial photobioreactor environment.</title>
        <authorList>
            <person name="Qiu Y."/>
            <person name="Noonan A.J.C."/>
            <person name="Dofher K."/>
            <person name="Koch M."/>
            <person name="Kieft B."/>
            <person name="Lin X."/>
            <person name="Ziels R.M."/>
            <person name="Hallam S.J."/>
        </authorList>
    </citation>
    <scope>NUCLEOTIDE SEQUENCE</scope>
    <source>
        <strain evidence="3">AB48</strain>
    </source>
</reference>
<evidence type="ECO:0000313" key="3">
    <source>
        <dbReference type="EMBL" id="USR92309.1"/>
    </source>
</evidence>
<dbReference type="Pfam" id="PF19995">
    <property type="entry name" value="iSTAND"/>
    <property type="match status" value="1"/>
</dbReference>
<dbReference type="Gene3D" id="3.40.50.1460">
    <property type="match status" value="1"/>
</dbReference>
<proteinExistence type="predicted"/>
<dbReference type="Pfam" id="PF00656">
    <property type="entry name" value="Peptidase_C14"/>
    <property type="match status" value="1"/>
</dbReference>
<organism evidence="3 4">
    <name type="scientific">Phormidium yuhuli AB48</name>
    <dbReference type="NCBI Taxonomy" id="2940671"/>
    <lineage>
        <taxon>Bacteria</taxon>
        <taxon>Bacillati</taxon>
        <taxon>Cyanobacteriota</taxon>
        <taxon>Cyanophyceae</taxon>
        <taxon>Oscillatoriophycideae</taxon>
        <taxon>Oscillatoriales</taxon>
        <taxon>Oscillatoriaceae</taxon>
        <taxon>Phormidium</taxon>
        <taxon>Phormidium yuhuli</taxon>
    </lineage>
</organism>
<dbReference type="RefSeq" id="WP_252664421.1">
    <property type="nucleotide sequence ID" value="NZ_CP098611.1"/>
</dbReference>
<evidence type="ECO:0000259" key="2">
    <source>
        <dbReference type="Pfam" id="PF19995"/>
    </source>
</evidence>
<keyword evidence="4" id="KW-1185">Reference proteome</keyword>
<gene>
    <name evidence="3" type="ORF">NEA10_06185</name>
</gene>
<feature type="domain" description="Inactive STAND" evidence="2">
    <location>
        <begin position="276"/>
        <end position="409"/>
    </location>
</feature>
<evidence type="ECO:0000313" key="4">
    <source>
        <dbReference type="Proteomes" id="UP001056708"/>
    </source>
</evidence>
<name>A0ABY5ASV1_9CYAN</name>
<dbReference type="InterPro" id="IPR045475">
    <property type="entry name" value="iSTAND"/>
</dbReference>
<dbReference type="EMBL" id="CP098611">
    <property type="protein sequence ID" value="USR92309.1"/>
    <property type="molecule type" value="Genomic_DNA"/>
</dbReference>
<evidence type="ECO:0000259" key="1">
    <source>
        <dbReference type="Pfam" id="PF00656"/>
    </source>
</evidence>
<feature type="domain" description="Peptidase C14 caspase" evidence="1">
    <location>
        <begin position="4"/>
        <end position="238"/>
    </location>
</feature>
<dbReference type="Proteomes" id="UP001056708">
    <property type="component" value="Chromosome"/>
</dbReference>
<dbReference type="InterPro" id="IPR011600">
    <property type="entry name" value="Pept_C14_caspase"/>
</dbReference>
<accession>A0ABY5ASV1</accession>
<protein>
    <submittedName>
        <fullName evidence="3">Caspase family protein</fullName>
    </submittedName>
</protein>